<dbReference type="EMBL" id="CAJOBH010122777">
    <property type="protein sequence ID" value="CAF4719911.1"/>
    <property type="molecule type" value="Genomic_DNA"/>
</dbReference>
<dbReference type="EMBL" id="CAJOBH010123230">
    <property type="protein sequence ID" value="CAF4722240.1"/>
    <property type="molecule type" value="Genomic_DNA"/>
</dbReference>
<accession>A0A8S3B4U0</accession>
<dbReference type="EMBL" id="CAJOBI010152982">
    <property type="protein sequence ID" value="CAF4818972.1"/>
    <property type="molecule type" value="Genomic_DNA"/>
</dbReference>
<dbReference type="EMBL" id="CAJOBI010170740">
    <property type="protein sequence ID" value="CAF4887896.1"/>
    <property type="molecule type" value="Genomic_DNA"/>
</dbReference>
<sequence>FGQIESQQHQTSPSTVYIDAHFTVILLGQCISYKERPIFDILLNTLKELDHGRMPNNLFNLAIQCITNEWHESAIELLQM</sequence>
<organism evidence="3 6">
    <name type="scientific">Rotaria magnacalcarata</name>
    <dbReference type="NCBI Taxonomy" id="392030"/>
    <lineage>
        <taxon>Eukaryota</taxon>
        <taxon>Metazoa</taxon>
        <taxon>Spiralia</taxon>
        <taxon>Gnathifera</taxon>
        <taxon>Rotifera</taxon>
        <taxon>Eurotatoria</taxon>
        <taxon>Bdelloidea</taxon>
        <taxon>Philodinida</taxon>
        <taxon>Philodinidae</taxon>
        <taxon>Rotaria</taxon>
    </lineage>
</organism>
<evidence type="ECO:0000313" key="2">
    <source>
        <dbReference type="EMBL" id="CAF4722240.1"/>
    </source>
</evidence>
<evidence type="ECO:0000313" key="1">
    <source>
        <dbReference type="EMBL" id="CAF4719911.1"/>
    </source>
</evidence>
<feature type="non-terminal residue" evidence="3">
    <location>
        <position position="80"/>
    </location>
</feature>
<dbReference type="Proteomes" id="UP000676336">
    <property type="component" value="Unassembled WGS sequence"/>
</dbReference>
<name>A0A8S3B4U0_9BILA</name>
<reference evidence="3" key="1">
    <citation type="submission" date="2021-02" db="EMBL/GenBank/DDBJ databases">
        <authorList>
            <person name="Nowell W R."/>
        </authorList>
    </citation>
    <scope>NUCLEOTIDE SEQUENCE</scope>
</reference>
<dbReference type="EMBL" id="CAJOBJ010149091">
    <property type="protein sequence ID" value="CAF4797148.1"/>
    <property type="molecule type" value="Genomic_DNA"/>
</dbReference>
<dbReference type="Proteomes" id="UP000681967">
    <property type="component" value="Unassembled WGS sequence"/>
</dbReference>
<evidence type="ECO:0000313" key="6">
    <source>
        <dbReference type="Proteomes" id="UP000681720"/>
    </source>
</evidence>
<comment type="caution">
    <text evidence="3">The sequence shown here is derived from an EMBL/GenBank/DDBJ whole genome shotgun (WGS) entry which is preliminary data.</text>
</comment>
<dbReference type="Proteomes" id="UP000681720">
    <property type="component" value="Unassembled WGS sequence"/>
</dbReference>
<feature type="non-terminal residue" evidence="3">
    <location>
        <position position="1"/>
    </location>
</feature>
<evidence type="ECO:0000313" key="5">
    <source>
        <dbReference type="EMBL" id="CAF4887896.1"/>
    </source>
</evidence>
<protein>
    <submittedName>
        <fullName evidence="3">Uncharacterized protein</fullName>
    </submittedName>
</protein>
<dbReference type="AlphaFoldDB" id="A0A8S3B4U0"/>
<gene>
    <name evidence="1" type="ORF">BYL167_LOCUS44835</name>
    <name evidence="2" type="ORF">BYL167_LOCUS44927</name>
    <name evidence="3" type="ORF">GIL414_LOCUS46994</name>
    <name evidence="4" type="ORF">SMN809_LOCUS47952</name>
    <name evidence="5" type="ORF">SMN809_LOCUS51132</name>
</gene>
<evidence type="ECO:0000313" key="4">
    <source>
        <dbReference type="EMBL" id="CAF4818972.1"/>
    </source>
</evidence>
<evidence type="ECO:0000313" key="3">
    <source>
        <dbReference type="EMBL" id="CAF4797148.1"/>
    </source>
</evidence>
<proteinExistence type="predicted"/>